<dbReference type="EMBL" id="JAVFJF020000030">
    <property type="protein sequence ID" value="MEJ8675875.1"/>
    <property type="molecule type" value="Genomic_DNA"/>
</dbReference>
<accession>A0ABU8V3X7</accession>
<protein>
    <submittedName>
        <fullName evidence="1">Uncharacterized protein</fullName>
    </submittedName>
</protein>
<evidence type="ECO:0000313" key="2">
    <source>
        <dbReference type="Proteomes" id="UP001224516"/>
    </source>
</evidence>
<keyword evidence="2" id="KW-1185">Reference proteome</keyword>
<comment type="caution">
    <text evidence="1">The sequence shown here is derived from an EMBL/GenBank/DDBJ whole genome shotgun (WGS) entry which is preliminary data.</text>
</comment>
<proteinExistence type="predicted"/>
<sequence>MGSCDTHGAFNGNTCPQCTNHIQILRIIKIPDYMEPVIGATLLASNLPAAMRVRLLSTVAPQNVHSQILSQGLMPQSMLKKTEGLTPPIDKFAKDSKNRIYLGGGTSTIVYSNMMGLSEVNPDWIKTTKNSRFQCAFLFRPTLGILKYPLIVIVPEDLFLKNFGKDEFSVVKIFKERFMGFSNTVPIPGAVKSVEHFTLVPKYFLASTHFSPQSIIHEAWQGQILNPARFMRGVSFSGIGSALIFNWFRNKYSTQEKY</sequence>
<dbReference type="Proteomes" id="UP001224516">
    <property type="component" value="Unassembled WGS sequence"/>
</dbReference>
<evidence type="ECO:0000313" key="1">
    <source>
        <dbReference type="EMBL" id="MEJ8675875.1"/>
    </source>
</evidence>
<dbReference type="RefSeq" id="WP_307910033.1">
    <property type="nucleotide sequence ID" value="NZ_JAVFJF020000030.1"/>
</dbReference>
<reference evidence="1 2" key="1">
    <citation type="submission" date="2023-12" db="EMBL/GenBank/DDBJ databases">
        <title>Evaluation and characterization of a potential secondary metabolite violacein from indigenous Chromobacterium amazonense SAM215.</title>
        <authorList>
            <person name="Tarafdar M.R."/>
            <person name="Abedin S.M."/>
            <person name="Atiqua A."/>
            <person name="Saha A."/>
            <person name="Khan S.N."/>
        </authorList>
    </citation>
    <scope>NUCLEOTIDE SEQUENCE [LARGE SCALE GENOMIC DNA]</scope>
    <source>
        <strain evidence="1 2">SAM215</strain>
    </source>
</reference>
<gene>
    <name evidence="1" type="ORF">QCL97_014155</name>
</gene>
<organism evidence="1 2">
    <name type="scientific">Chromobacterium amazonense</name>
    <dbReference type="NCBI Taxonomy" id="1382803"/>
    <lineage>
        <taxon>Bacteria</taxon>
        <taxon>Pseudomonadati</taxon>
        <taxon>Pseudomonadota</taxon>
        <taxon>Betaproteobacteria</taxon>
        <taxon>Neisseriales</taxon>
        <taxon>Chromobacteriaceae</taxon>
        <taxon>Chromobacterium</taxon>
    </lineage>
</organism>
<name>A0ABU8V3X7_9NEIS</name>